<feature type="signal peptide" evidence="5">
    <location>
        <begin position="1"/>
        <end position="25"/>
    </location>
</feature>
<dbReference type="Pfam" id="PF00413">
    <property type="entry name" value="Peptidase_M10"/>
    <property type="match status" value="1"/>
</dbReference>
<dbReference type="PATRIC" id="fig|1423804.4.peg.1782"/>
<organism evidence="7 8">
    <name type="scientific">Secundilactobacillus similis DSM 23365 = JCM 2765</name>
    <dbReference type="NCBI Taxonomy" id="1423804"/>
    <lineage>
        <taxon>Bacteria</taxon>
        <taxon>Bacillati</taxon>
        <taxon>Bacillota</taxon>
        <taxon>Bacilli</taxon>
        <taxon>Lactobacillales</taxon>
        <taxon>Lactobacillaceae</taxon>
        <taxon>Secundilactobacillus</taxon>
    </lineage>
</organism>
<protein>
    <recommendedName>
        <fullName evidence="6">Peptidase M10 metallopeptidase domain-containing protein</fullName>
    </recommendedName>
</protein>
<dbReference type="InterPro" id="IPR001818">
    <property type="entry name" value="Pept_M10_metallopeptidase"/>
</dbReference>
<keyword evidence="1" id="KW-0645">Protease</keyword>
<dbReference type="Gene3D" id="3.40.390.10">
    <property type="entry name" value="Collagenase (Catalytic Domain)"/>
    <property type="match status" value="1"/>
</dbReference>
<comment type="caution">
    <text evidence="7">The sequence shown here is derived from an EMBL/GenBank/DDBJ whole genome shotgun (WGS) entry which is preliminary data.</text>
</comment>
<feature type="domain" description="Peptidase M10 metallopeptidase" evidence="6">
    <location>
        <begin position="79"/>
        <end position="247"/>
    </location>
</feature>
<gene>
    <name evidence="7" type="ORF">FD14_GL001653</name>
</gene>
<evidence type="ECO:0000256" key="2">
    <source>
        <dbReference type="ARBA" id="ARBA00022723"/>
    </source>
</evidence>
<dbReference type="OrthoDB" id="2328200at2"/>
<dbReference type="Proteomes" id="UP000051442">
    <property type="component" value="Unassembled WGS sequence"/>
</dbReference>
<dbReference type="RefSeq" id="WP_054737230.1">
    <property type="nucleotide sequence ID" value="NZ_AYZM01000134.1"/>
</dbReference>
<keyword evidence="4" id="KW-0862">Zinc</keyword>
<accession>A0A0R2EUJ9</accession>
<keyword evidence="2" id="KW-0479">Metal-binding</keyword>
<dbReference type="GO" id="GO:0008237">
    <property type="term" value="F:metallopeptidase activity"/>
    <property type="evidence" value="ECO:0007669"/>
    <property type="project" value="InterPro"/>
</dbReference>
<proteinExistence type="predicted"/>
<sequence>MKTTFWTTLTLTATLLFSVAAPIHAATSTPTATTLSQPASYYRTHATSLAQTYQLNYGAQTALTQNGKTKVYVASTDARLKKSAKLAMAYWNQRLGRQVFTTGTKGNHQLTIAFTNRNSTADAWWQPANRRILLERADYTQAPSQIKAKMINQSSATAINAANQKIIKYNRSIANRANHAALYNHYRQQQINTINASVTKVTNTINKSQLAYKARTFKYANIIAHELGHSLGLNHSDTATDGMAANSHVNTIYNYTKVKASANGFNPLTKADTSRAKLALKVFAARH</sequence>
<evidence type="ECO:0000256" key="1">
    <source>
        <dbReference type="ARBA" id="ARBA00022670"/>
    </source>
</evidence>
<evidence type="ECO:0000256" key="3">
    <source>
        <dbReference type="ARBA" id="ARBA00022801"/>
    </source>
</evidence>
<feature type="chain" id="PRO_5006416625" description="Peptidase M10 metallopeptidase domain-containing protein" evidence="5">
    <location>
        <begin position="26"/>
        <end position="287"/>
    </location>
</feature>
<keyword evidence="3" id="KW-0378">Hydrolase</keyword>
<dbReference type="InterPro" id="IPR024079">
    <property type="entry name" value="MetalloPept_cat_dom_sf"/>
</dbReference>
<dbReference type="SUPFAM" id="SSF55486">
    <property type="entry name" value="Metalloproteases ('zincins'), catalytic domain"/>
    <property type="match status" value="1"/>
</dbReference>
<dbReference type="EMBL" id="AYZM01000134">
    <property type="protein sequence ID" value="KRN20016.1"/>
    <property type="molecule type" value="Genomic_DNA"/>
</dbReference>
<evidence type="ECO:0000256" key="4">
    <source>
        <dbReference type="ARBA" id="ARBA00022833"/>
    </source>
</evidence>
<keyword evidence="8" id="KW-1185">Reference proteome</keyword>
<evidence type="ECO:0000259" key="6">
    <source>
        <dbReference type="Pfam" id="PF00413"/>
    </source>
</evidence>
<evidence type="ECO:0000256" key="5">
    <source>
        <dbReference type="SAM" id="SignalP"/>
    </source>
</evidence>
<evidence type="ECO:0000313" key="7">
    <source>
        <dbReference type="EMBL" id="KRN20016.1"/>
    </source>
</evidence>
<evidence type="ECO:0000313" key="8">
    <source>
        <dbReference type="Proteomes" id="UP000051442"/>
    </source>
</evidence>
<reference evidence="7 8" key="1">
    <citation type="journal article" date="2015" name="Genome Announc.">
        <title>Expanding the biotechnology potential of lactobacilli through comparative genomics of 213 strains and associated genera.</title>
        <authorList>
            <person name="Sun Z."/>
            <person name="Harris H.M."/>
            <person name="McCann A."/>
            <person name="Guo C."/>
            <person name="Argimon S."/>
            <person name="Zhang W."/>
            <person name="Yang X."/>
            <person name="Jeffery I.B."/>
            <person name="Cooney J.C."/>
            <person name="Kagawa T.F."/>
            <person name="Liu W."/>
            <person name="Song Y."/>
            <person name="Salvetti E."/>
            <person name="Wrobel A."/>
            <person name="Rasinkangas P."/>
            <person name="Parkhill J."/>
            <person name="Rea M.C."/>
            <person name="O'Sullivan O."/>
            <person name="Ritari J."/>
            <person name="Douillard F.P."/>
            <person name="Paul Ross R."/>
            <person name="Yang R."/>
            <person name="Briner A.E."/>
            <person name="Felis G.E."/>
            <person name="de Vos W.M."/>
            <person name="Barrangou R."/>
            <person name="Klaenhammer T.R."/>
            <person name="Caufield P.W."/>
            <person name="Cui Y."/>
            <person name="Zhang H."/>
            <person name="O'Toole P.W."/>
        </authorList>
    </citation>
    <scope>NUCLEOTIDE SEQUENCE [LARGE SCALE GENOMIC DNA]</scope>
    <source>
        <strain evidence="7 8">DSM 23365</strain>
    </source>
</reference>
<name>A0A0R2EUJ9_9LACO</name>
<dbReference type="AlphaFoldDB" id="A0A0R2EUJ9"/>
<keyword evidence="5" id="KW-0732">Signal</keyword>